<dbReference type="InterPro" id="IPR013325">
    <property type="entry name" value="RNA_pol_sigma_r2"/>
</dbReference>
<dbReference type="Gene3D" id="1.10.10.10">
    <property type="entry name" value="Winged helix-like DNA-binding domain superfamily/Winged helix DNA-binding domain"/>
    <property type="match status" value="1"/>
</dbReference>
<dbReference type="GO" id="GO:0006352">
    <property type="term" value="P:DNA-templated transcription initiation"/>
    <property type="evidence" value="ECO:0007669"/>
    <property type="project" value="InterPro"/>
</dbReference>
<dbReference type="GO" id="GO:0016987">
    <property type="term" value="F:sigma factor activity"/>
    <property type="evidence" value="ECO:0007669"/>
    <property type="project" value="UniProtKB-KW"/>
</dbReference>
<dbReference type="InterPro" id="IPR007627">
    <property type="entry name" value="RNA_pol_sigma70_r2"/>
</dbReference>
<evidence type="ECO:0000256" key="1">
    <source>
        <dbReference type="ARBA" id="ARBA00010641"/>
    </source>
</evidence>
<dbReference type="PANTHER" id="PTHR43133:SF8">
    <property type="entry name" value="RNA POLYMERASE SIGMA FACTOR HI_1459-RELATED"/>
    <property type="match status" value="1"/>
</dbReference>
<comment type="caution">
    <text evidence="8">The sequence shown here is derived from an EMBL/GenBank/DDBJ whole genome shotgun (WGS) entry which is preliminary data.</text>
</comment>
<dbReference type="CDD" id="cd06171">
    <property type="entry name" value="Sigma70_r4"/>
    <property type="match status" value="1"/>
</dbReference>
<evidence type="ECO:0000256" key="5">
    <source>
        <dbReference type="ARBA" id="ARBA00023163"/>
    </source>
</evidence>
<dbReference type="NCBIfam" id="TIGR02937">
    <property type="entry name" value="sigma70-ECF"/>
    <property type="match status" value="1"/>
</dbReference>
<dbReference type="eggNOG" id="COG1595">
    <property type="taxonomic scope" value="Bacteria"/>
</dbReference>
<protein>
    <submittedName>
        <fullName evidence="8">Uncharacterized protein</fullName>
    </submittedName>
</protein>
<organism evidence="8 9">
    <name type="scientific">Hyphomonas beringensis</name>
    <dbReference type="NCBI Taxonomy" id="1280946"/>
    <lineage>
        <taxon>Bacteria</taxon>
        <taxon>Pseudomonadati</taxon>
        <taxon>Pseudomonadota</taxon>
        <taxon>Alphaproteobacteria</taxon>
        <taxon>Hyphomonadales</taxon>
        <taxon>Hyphomonadaceae</taxon>
        <taxon>Hyphomonas</taxon>
    </lineage>
</organism>
<dbReference type="Gene3D" id="1.10.1740.10">
    <property type="match status" value="1"/>
</dbReference>
<dbReference type="SUPFAM" id="SSF88946">
    <property type="entry name" value="Sigma2 domain of RNA polymerase sigma factors"/>
    <property type="match status" value="1"/>
</dbReference>
<dbReference type="PANTHER" id="PTHR43133">
    <property type="entry name" value="RNA POLYMERASE ECF-TYPE SIGMA FACTO"/>
    <property type="match status" value="1"/>
</dbReference>
<dbReference type="AlphaFoldDB" id="A0A062U6L7"/>
<dbReference type="STRING" id="1280946.HY29_03995"/>
<feature type="domain" description="RNA polymerase sigma-70 region 2" evidence="6">
    <location>
        <begin position="20"/>
        <end position="77"/>
    </location>
</feature>
<evidence type="ECO:0000259" key="6">
    <source>
        <dbReference type="Pfam" id="PF04542"/>
    </source>
</evidence>
<feature type="domain" description="RNA polymerase sigma factor 70 region 4 type 2" evidence="7">
    <location>
        <begin position="111"/>
        <end position="161"/>
    </location>
</feature>
<dbReference type="GO" id="GO:0003677">
    <property type="term" value="F:DNA binding"/>
    <property type="evidence" value="ECO:0007669"/>
    <property type="project" value="UniProtKB-KW"/>
</dbReference>
<dbReference type="InterPro" id="IPR036388">
    <property type="entry name" value="WH-like_DNA-bd_sf"/>
</dbReference>
<evidence type="ECO:0000256" key="3">
    <source>
        <dbReference type="ARBA" id="ARBA00023082"/>
    </source>
</evidence>
<accession>A0A062U6L7</accession>
<evidence type="ECO:0000313" key="9">
    <source>
        <dbReference type="Proteomes" id="UP000027037"/>
    </source>
</evidence>
<keyword evidence="4" id="KW-0238">DNA-binding</keyword>
<evidence type="ECO:0000256" key="2">
    <source>
        <dbReference type="ARBA" id="ARBA00023015"/>
    </source>
</evidence>
<sequence>MSKNVDQWFMDTVLPLEAELERFLARHWSDASEVRDLRQEVYSRLYKSAANGLPHNTRALMYSTARNLIIDLVRRKRVVSIETVMDFESWDVSSEEAGPFETVSARQELSMLRTALETLPRRTRDIVQMRRVQGMSQRETAHALGVSEPTVERHVSKGVRLLADALAKLGVHRGAVISPANDMEGERER</sequence>
<dbReference type="EMBL" id="AWFF01000054">
    <property type="protein sequence ID" value="KCZ53393.1"/>
    <property type="molecule type" value="Genomic_DNA"/>
</dbReference>
<dbReference type="OrthoDB" id="9794372at2"/>
<dbReference type="InterPro" id="IPR013324">
    <property type="entry name" value="RNA_pol_sigma_r3/r4-like"/>
</dbReference>
<name>A0A062U6L7_9PROT</name>
<comment type="similarity">
    <text evidence="1">Belongs to the sigma-70 factor family. ECF subfamily.</text>
</comment>
<keyword evidence="5" id="KW-0804">Transcription</keyword>
<dbReference type="InterPro" id="IPR013249">
    <property type="entry name" value="RNA_pol_sigma70_r4_t2"/>
</dbReference>
<evidence type="ECO:0000313" key="8">
    <source>
        <dbReference type="EMBL" id="KCZ53393.1"/>
    </source>
</evidence>
<keyword evidence="9" id="KW-1185">Reference proteome</keyword>
<keyword evidence="3" id="KW-0731">Sigma factor</keyword>
<dbReference type="RefSeq" id="WP_051601528.1">
    <property type="nucleotide sequence ID" value="NZ_AWFF01000054.1"/>
</dbReference>
<evidence type="ECO:0000256" key="4">
    <source>
        <dbReference type="ARBA" id="ARBA00023125"/>
    </source>
</evidence>
<dbReference type="InterPro" id="IPR014284">
    <property type="entry name" value="RNA_pol_sigma-70_dom"/>
</dbReference>
<dbReference type="Pfam" id="PF08281">
    <property type="entry name" value="Sigma70_r4_2"/>
    <property type="match status" value="1"/>
</dbReference>
<dbReference type="Pfam" id="PF04542">
    <property type="entry name" value="Sigma70_r2"/>
    <property type="match status" value="1"/>
</dbReference>
<dbReference type="Proteomes" id="UP000027037">
    <property type="component" value="Unassembled WGS sequence"/>
</dbReference>
<reference evidence="8 9" key="1">
    <citation type="journal article" date="2014" name="Antonie Van Leeuwenhoek">
        <title>Hyphomonas beringensis sp. nov. and Hyphomonas chukchiensis sp. nov., isolated from surface seawater of the Bering Sea and Chukchi Sea.</title>
        <authorList>
            <person name="Li C."/>
            <person name="Lai Q."/>
            <person name="Li G."/>
            <person name="Dong C."/>
            <person name="Wang J."/>
            <person name="Liao Y."/>
            <person name="Shao Z."/>
        </authorList>
    </citation>
    <scope>NUCLEOTIDE SEQUENCE [LARGE SCALE GENOMIC DNA]</scope>
    <source>
        <strain evidence="8 9">25B14_1</strain>
    </source>
</reference>
<dbReference type="PATRIC" id="fig|1280946.3.peg.2708"/>
<evidence type="ECO:0000259" key="7">
    <source>
        <dbReference type="Pfam" id="PF08281"/>
    </source>
</evidence>
<proteinExistence type="inferred from homology"/>
<dbReference type="InterPro" id="IPR039425">
    <property type="entry name" value="RNA_pol_sigma-70-like"/>
</dbReference>
<gene>
    <name evidence="8" type="ORF">HY29_03995</name>
</gene>
<keyword evidence="2" id="KW-0805">Transcription regulation</keyword>
<dbReference type="SUPFAM" id="SSF88659">
    <property type="entry name" value="Sigma3 and sigma4 domains of RNA polymerase sigma factors"/>
    <property type="match status" value="1"/>
</dbReference>